<evidence type="ECO:0000313" key="3">
    <source>
        <dbReference type="Proteomes" id="UP001195483"/>
    </source>
</evidence>
<name>A0AAE0TD30_9BIVA</name>
<keyword evidence="3" id="KW-1185">Reference proteome</keyword>
<sequence>MRKISPTNKGLAGSPPADLISPPQKTPTPSMSEAHPTPSNQGITWCLPPADSTKQNKEGEGKRGGRGLYTYSSFY</sequence>
<reference evidence="2" key="3">
    <citation type="submission" date="2023-05" db="EMBL/GenBank/DDBJ databases">
        <authorList>
            <person name="Smith C.H."/>
        </authorList>
    </citation>
    <scope>NUCLEOTIDE SEQUENCE</scope>
    <source>
        <strain evidence="2">CHS0354</strain>
        <tissue evidence="2">Mantle</tissue>
    </source>
</reference>
<comment type="caution">
    <text evidence="2">The sequence shown here is derived from an EMBL/GenBank/DDBJ whole genome shotgun (WGS) entry which is preliminary data.</text>
</comment>
<feature type="region of interest" description="Disordered" evidence="1">
    <location>
        <begin position="1"/>
        <end position="75"/>
    </location>
</feature>
<reference evidence="2" key="1">
    <citation type="journal article" date="2021" name="Genome Biol. Evol.">
        <title>A High-Quality Reference Genome for a Parasitic Bivalve with Doubly Uniparental Inheritance (Bivalvia: Unionida).</title>
        <authorList>
            <person name="Smith C.H."/>
        </authorList>
    </citation>
    <scope>NUCLEOTIDE SEQUENCE</scope>
    <source>
        <strain evidence="2">CHS0354</strain>
    </source>
</reference>
<feature type="compositionally biased region" description="Basic and acidic residues" evidence="1">
    <location>
        <begin position="54"/>
        <end position="63"/>
    </location>
</feature>
<dbReference type="Proteomes" id="UP001195483">
    <property type="component" value="Unassembled WGS sequence"/>
</dbReference>
<proteinExistence type="predicted"/>
<evidence type="ECO:0000256" key="1">
    <source>
        <dbReference type="SAM" id="MobiDB-lite"/>
    </source>
</evidence>
<organism evidence="2 3">
    <name type="scientific">Potamilus streckersoni</name>
    <dbReference type="NCBI Taxonomy" id="2493646"/>
    <lineage>
        <taxon>Eukaryota</taxon>
        <taxon>Metazoa</taxon>
        <taxon>Spiralia</taxon>
        <taxon>Lophotrochozoa</taxon>
        <taxon>Mollusca</taxon>
        <taxon>Bivalvia</taxon>
        <taxon>Autobranchia</taxon>
        <taxon>Heteroconchia</taxon>
        <taxon>Palaeoheterodonta</taxon>
        <taxon>Unionida</taxon>
        <taxon>Unionoidea</taxon>
        <taxon>Unionidae</taxon>
        <taxon>Ambleminae</taxon>
        <taxon>Lampsilini</taxon>
        <taxon>Potamilus</taxon>
    </lineage>
</organism>
<reference evidence="2" key="2">
    <citation type="journal article" date="2021" name="Genome Biol. Evol.">
        <title>Developing a high-quality reference genome for a parasitic bivalve with doubly uniparental inheritance (Bivalvia: Unionida).</title>
        <authorList>
            <person name="Smith C.H."/>
        </authorList>
    </citation>
    <scope>NUCLEOTIDE SEQUENCE</scope>
    <source>
        <strain evidence="2">CHS0354</strain>
        <tissue evidence="2">Mantle</tissue>
    </source>
</reference>
<feature type="compositionally biased region" description="Polar residues" evidence="1">
    <location>
        <begin position="27"/>
        <end position="43"/>
    </location>
</feature>
<protein>
    <submittedName>
        <fullName evidence="2">Uncharacterized protein</fullName>
    </submittedName>
</protein>
<dbReference type="AlphaFoldDB" id="A0AAE0TD30"/>
<accession>A0AAE0TD30</accession>
<dbReference type="EMBL" id="JAEAOA010001995">
    <property type="protein sequence ID" value="KAK3608157.1"/>
    <property type="molecule type" value="Genomic_DNA"/>
</dbReference>
<evidence type="ECO:0000313" key="2">
    <source>
        <dbReference type="EMBL" id="KAK3608157.1"/>
    </source>
</evidence>
<gene>
    <name evidence="2" type="ORF">CHS0354_034116</name>
</gene>